<proteinExistence type="predicted"/>
<sequence>MKKIVGLFSKVIIGFLLVFTIFIIFSLVTLNKTRERFLPENAMNIYIKAADEVSENKLQVNWKYIAALDAVKNEGDFSKVNIENAKALGKSFLEISENRKFKNTKYRLLTLDEVINRKSFSEDEKKNVYKYLGKLDDVYPITPDKYKTQFIEELIPTSKQLYDEYGILPSISIGQAILESDWGRSELSKKGNNLFGIKATPSWQGKVLNMETSENYNDKIKDDFRYYSSKEDSIKDYANFLVNNKRYRENRVFRATEYKTQAKFIENAGYSTKKDKDGNLLYSSLLGKIIREYNLQLIDSKIQEDISK</sequence>
<keyword evidence="1" id="KW-0812">Transmembrane</keyword>
<name>A0A6M0T891_CLOBO</name>
<dbReference type="Pfam" id="PF01832">
    <property type="entry name" value="Glucosaminidase"/>
    <property type="match status" value="1"/>
</dbReference>
<feature type="domain" description="Mannosyl-glycoprotein endo-beta-N-acetylglucosamidase-like" evidence="2">
    <location>
        <begin position="136"/>
        <end position="299"/>
    </location>
</feature>
<organism evidence="3 4">
    <name type="scientific">Clostridium botulinum</name>
    <dbReference type="NCBI Taxonomy" id="1491"/>
    <lineage>
        <taxon>Bacteria</taxon>
        <taxon>Bacillati</taxon>
        <taxon>Bacillota</taxon>
        <taxon>Clostridia</taxon>
        <taxon>Eubacteriales</taxon>
        <taxon>Clostridiaceae</taxon>
        <taxon>Clostridium</taxon>
    </lineage>
</organism>
<dbReference type="SMART" id="SM00047">
    <property type="entry name" value="LYZ2"/>
    <property type="match status" value="1"/>
</dbReference>
<reference evidence="3 4" key="1">
    <citation type="submission" date="2019-02" db="EMBL/GenBank/DDBJ databases">
        <title>Genome sequencing of Clostridium botulinum clinical isolates.</title>
        <authorList>
            <person name="Brunt J."/>
            <person name="Van Vliet A.H.M."/>
            <person name="Stringer S.C."/>
            <person name="Grant K.A."/>
            <person name="Carter A.C."/>
            <person name="Peck M.W."/>
        </authorList>
    </citation>
    <scope>NUCLEOTIDE SEQUENCE [LARGE SCALE GENOMIC DNA]</scope>
    <source>
        <strain evidence="3 4">R1125/03</strain>
    </source>
</reference>
<gene>
    <name evidence="3" type="ORF">EXM42_18780</name>
</gene>
<dbReference type="InterPro" id="IPR002901">
    <property type="entry name" value="MGlyc_endo_b_GlcNAc-like_dom"/>
</dbReference>
<keyword evidence="1" id="KW-0472">Membrane</keyword>
<dbReference type="EMBL" id="SGJP01000096">
    <property type="protein sequence ID" value="NFA62341.1"/>
    <property type="molecule type" value="Genomic_DNA"/>
</dbReference>
<dbReference type="AlphaFoldDB" id="A0A6M0T891"/>
<evidence type="ECO:0000259" key="2">
    <source>
        <dbReference type="SMART" id="SM00047"/>
    </source>
</evidence>
<keyword evidence="1" id="KW-1133">Transmembrane helix</keyword>
<comment type="caution">
    <text evidence="3">The sequence shown here is derived from an EMBL/GenBank/DDBJ whole genome shotgun (WGS) entry which is preliminary data.</text>
</comment>
<feature type="transmembrane region" description="Helical" evidence="1">
    <location>
        <begin position="7"/>
        <end position="28"/>
    </location>
</feature>
<accession>A0A6M0T891</accession>
<dbReference type="GO" id="GO:0004040">
    <property type="term" value="F:amidase activity"/>
    <property type="evidence" value="ECO:0007669"/>
    <property type="project" value="InterPro"/>
</dbReference>
<protein>
    <submittedName>
        <fullName evidence="3">Mannosyl-glycoprotein endo-beta-N-acetylglucosamidase</fullName>
    </submittedName>
</protein>
<dbReference type="InterPro" id="IPR053195">
    <property type="entry name" value="Bax-like"/>
</dbReference>
<evidence type="ECO:0000313" key="4">
    <source>
        <dbReference type="Proteomes" id="UP000473089"/>
    </source>
</evidence>
<dbReference type="Gene3D" id="4.10.80.30">
    <property type="entry name" value="DNA polymerase, domain 6"/>
    <property type="match status" value="1"/>
</dbReference>
<dbReference type="PANTHER" id="PTHR40572">
    <property type="entry name" value="PROTEIN BAX"/>
    <property type="match status" value="1"/>
</dbReference>
<dbReference type="PANTHER" id="PTHR40572:SF1">
    <property type="entry name" value="PROTEIN BAX"/>
    <property type="match status" value="1"/>
</dbReference>
<dbReference type="Proteomes" id="UP000473089">
    <property type="component" value="Unassembled WGS sequence"/>
</dbReference>
<dbReference type="Gene3D" id="1.10.530.10">
    <property type="match status" value="1"/>
</dbReference>
<evidence type="ECO:0000256" key="1">
    <source>
        <dbReference type="SAM" id="Phobius"/>
    </source>
</evidence>
<evidence type="ECO:0000313" key="3">
    <source>
        <dbReference type="EMBL" id="NFA62341.1"/>
    </source>
</evidence>